<dbReference type="InterPro" id="IPR003399">
    <property type="entry name" value="Mce/MlaD"/>
</dbReference>
<dbReference type="AlphaFoldDB" id="A0A7W9KER4"/>
<proteinExistence type="predicted"/>
<accession>A0A7W9KER4</accession>
<evidence type="ECO:0000259" key="1">
    <source>
        <dbReference type="Pfam" id="PF02470"/>
    </source>
</evidence>
<dbReference type="PANTHER" id="PTHR33371">
    <property type="entry name" value="INTERMEMBRANE PHOSPHOLIPID TRANSPORT SYSTEM BINDING PROTEIN MLAD-RELATED"/>
    <property type="match status" value="1"/>
</dbReference>
<dbReference type="PANTHER" id="PTHR33371:SF16">
    <property type="entry name" value="MCE-FAMILY PROTEIN MCE3F"/>
    <property type="match status" value="1"/>
</dbReference>
<dbReference type="GO" id="GO:0005576">
    <property type="term" value="C:extracellular region"/>
    <property type="evidence" value="ECO:0007669"/>
    <property type="project" value="TreeGrafter"/>
</dbReference>
<name>A0A7W9KER4_9PSEU</name>
<dbReference type="InterPro" id="IPR052336">
    <property type="entry name" value="MlaD_Phospholipid_Transporter"/>
</dbReference>
<dbReference type="EMBL" id="JACHIR010000001">
    <property type="protein sequence ID" value="MBB5891085.1"/>
    <property type="molecule type" value="Genomic_DNA"/>
</dbReference>
<evidence type="ECO:0000313" key="3">
    <source>
        <dbReference type="EMBL" id="MBB5891085.1"/>
    </source>
</evidence>
<evidence type="ECO:0000313" key="4">
    <source>
        <dbReference type="Proteomes" id="UP000585638"/>
    </source>
</evidence>
<reference evidence="3 4" key="1">
    <citation type="submission" date="2020-08" db="EMBL/GenBank/DDBJ databases">
        <title>Sequencing the genomes of 1000 actinobacteria strains.</title>
        <authorList>
            <person name="Klenk H.-P."/>
        </authorList>
    </citation>
    <scope>NUCLEOTIDE SEQUENCE [LARGE SCALE GENOMIC DNA]</scope>
    <source>
        <strain evidence="3 4">DSM 43851</strain>
    </source>
</reference>
<evidence type="ECO:0000259" key="2">
    <source>
        <dbReference type="Pfam" id="PF11887"/>
    </source>
</evidence>
<feature type="domain" description="Mammalian cell entry C-terminal" evidence="2">
    <location>
        <begin position="116"/>
        <end position="287"/>
    </location>
</feature>
<dbReference type="RefSeq" id="WP_184860960.1">
    <property type="nucleotide sequence ID" value="NZ_BAAAWY010000044.1"/>
</dbReference>
<dbReference type="Pfam" id="PF11887">
    <property type="entry name" value="Mce4_CUP1"/>
    <property type="match status" value="1"/>
</dbReference>
<feature type="domain" description="Mce/MlaD" evidence="1">
    <location>
        <begin position="36"/>
        <end position="109"/>
    </location>
</feature>
<comment type="caution">
    <text evidence="3">The sequence shown here is derived from an EMBL/GenBank/DDBJ whole genome shotgun (WGS) entry which is preliminary data.</text>
</comment>
<keyword evidence="4" id="KW-1185">Reference proteome</keyword>
<dbReference type="InterPro" id="IPR024516">
    <property type="entry name" value="Mce_C"/>
</dbReference>
<dbReference type="InterPro" id="IPR005693">
    <property type="entry name" value="Mce"/>
</dbReference>
<dbReference type="Pfam" id="PF02470">
    <property type="entry name" value="MlaD"/>
    <property type="match status" value="1"/>
</dbReference>
<organism evidence="3 4">
    <name type="scientific">Kutzneria kofuensis</name>
    <dbReference type="NCBI Taxonomy" id="103725"/>
    <lineage>
        <taxon>Bacteria</taxon>
        <taxon>Bacillati</taxon>
        <taxon>Actinomycetota</taxon>
        <taxon>Actinomycetes</taxon>
        <taxon>Pseudonocardiales</taxon>
        <taxon>Pseudonocardiaceae</taxon>
        <taxon>Kutzneria</taxon>
    </lineage>
</organism>
<sequence length="363" mass="37985">MLTAGVRLKVAAFLLVGLTAVAFVAARYVGLFGTGGYQVTMKLADAGGIFTNAEVTYRGVPIGRVGPITLTDDGVDVELDLIQYDIPQDVDTVVKNRSAVGEQYVDLKPRRPDGPTLRQGSVIPQSATKVPLPVQTLLTNIDSLVRSVPDDSLRTLVDELDTATRGTTTDLQALLDSTHSFVGATTQHMPQLTQLVTDSTTVLHTQNDEAAALTQFGANAKLIADQLRSSDADLRSLIGTVPQLSVQVSQLIRDTDPSLGVLIANLLTTATVALGRHDAIQELLIAAPQAIAAGASTVTNGTADFGLSLTFFDPLGCTAGYDGTSRRSGLDNQPGRPLNTQARCTLPAASGTGVRGAQNAPNG</sequence>
<dbReference type="Proteomes" id="UP000585638">
    <property type="component" value="Unassembled WGS sequence"/>
</dbReference>
<gene>
    <name evidence="3" type="ORF">BJ998_002281</name>
</gene>
<dbReference type="NCBIfam" id="TIGR00996">
    <property type="entry name" value="Mtu_fam_mce"/>
    <property type="match status" value="1"/>
</dbReference>
<protein>
    <submittedName>
        <fullName evidence="3">Phospholipid/cholesterol/gamma-HCH transport system substrate-binding protein</fullName>
    </submittedName>
</protein>